<reference evidence="3" key="1">
    <citation type="submission" date="2016-05" db="EMBL/GenBank/DDBJ databases">
        <authorList>
            <person name="Naeem Raeece"/>
        </authorList>
    </citation>
    <scope>NUCLEOTIDE SEQUENCE [LARGE SCALE GENOMIC DNA]</scope>
</reference>
<evidence type="ECO:0000313" key="3">
    <source>
        <dbReference type="Proteomes" id="UP000078560"/>
    </source>
</evidence>
<dbReference type="InterPro" id="IPR008780">
    <property type="entry name" value="Plasmodium_Vir"/>
</dbReference>
<sequence>MAYMDDPNLYLSSSANYSVLDNNSVYTKGDGNCAQLEHDLGNKAGIKEFCKKLAGNLENFEKLQFYGAFDWDRCTVINYWVHNYIFNIIYKDDTLQTIATALGKVWVLWETFIPRETCDISSNLKVKANFNYLKKLYDYATNYESLKLYMAGKNNVCTENFKQYIDGMQEIIKNAQSKCASKSHDYCFLLNYINKKYTIQTLLELRCVIQGGNTPAHVLQDQGTYTTYTSSRSRSRNIAVVAFPILGIVFTFLMLYKFTALGSWLRGQLQKRNIMKHNIDEEENELLDDIYDDSHRNYETSEQYIGYHPARNYR</sequence>
<organism evidence="2 3">
    <name type="scientific">Plasmodium ovale curtisi</name>
    <dbReference type="NCBI Taxonomy" id="864141"/>
    <lineage>
        <taxon>Eukaryota</taxon>
        <taxon>Sar</taxon>
        <taxon>Alveolata</taxon>
        <taxon>Apicomplexa</taxon>
        <taxon>Aconoidasida</taxon>
        <taxon>Haemosporida</taxon>
        <taxon>Plasmodiidae</taxon>
        <taxon>Plasmodium</taxon>
        <taxon>Plasmodium (Plasmodium)</taxon>
    </lineage>
</organism>
<feature type="transmembrane region" description="Helical" evidence="1">
    <location>
        <begin position="238"/>
        <end position="256"/>
    </location>
</feature>
<accession>A0A1A8WMX1</accession>
<dbReference type="EMBL" id="FLQU01001729">
    <property type="protein sequence ID" value="SBS94254.1"/>
    <property type="molecule type" value="Genomic_DNA"/>
</dbReference>
<protein>
    <submittedName>
        <fullName evidence="2">PIR Superfamily Protein</fullName>
    </submittedName>
</protein>
<name>A0A1A8WMX1_PLAOA</name>
<proteinExistence type="predicted"/>
<evidence type="ECO:0000313" key="2">
    <source>
        <dbReference type="EMBL" id="SBS94254.1"/>
    </source>
</evidence>
<keyword evidence="1" id="KW-0812">Transmembrane</keyword>
<keyword evidence="1" id="KW-0472">Membrane</keyword>
<dbReference type="Proteomes" id="UP000078560">
    <property type="component" value="Unassembled WGS sequence"/>
</dbReference>
<evidence type="ECO:0000256" key="1">
    <source>
        <dbReference type="SAM" id="Phobius"/>
    </source>
</evidence>
<dbReference type="Pfam" id="PF05795">
    <property type="entry name" value="Plasmodium_Vir"/>
    <property type="match status" value="2"/>
</dbReference>
<keyword evidence="1" id="KW-1133">Transmembrane helix</keyword>
<gene>
    <name evidence="2" type="ORF">POVCU2_0086960</name>
</gene>
<dbReference type="AlphaFoldDB" id="A0A1A8WMX1"/>